<dbReference type="EMBL" id="GBEZ01005671">
    <property type="protein sequence ID" value="JAC79665.1"/>
    <property type="molecule type" value="Transcribed_RNA"/>
</dbReference>
<sequence length="53" mass="6223">RRTARRLFELSAPAKQGSEHVQQGVRQGRKTVKGQQKRQQKGIKLEYNITYLR</sequence>
<organism evidence="2">
    <name type="scientific">Tetraselmis sp. GSL018</name>
    <dbReference type="NCBI Taxonomy" id="582737"/>
    <lineage>
        <taxon>Eukaryota</taxon>
        <taxon>Viridiplantae</taxon>
        <taxon>Chlorophyta</taxon>
        <taxon>core chlorophytes</taxon>
        <taxon>Chlorodendrophyceae</taxon>
        <taxon>Chlorodendrales</taxon>
        <taxon>Chlorodendraceae</taxon>
        <taxon>Tetraselmis</taxon>
    </lineage>
</organism>
<name>A0A061S9X8_9CHLO</name>
<evidence type="ECO:0000313" key="2">
    <source>
        <dbReference type="EMBL" id="JAC79665.1"/>
    </source>
</evidence>
<proteinExistence type="predicted"/>
<evidence type="ECO:0000256" key="1">
    <source>
        <dbReference type="SAM" id="MobiDB-lite"/>
    </source>
</evidence>
<gene>
    <name evidence="2" type="ORF">TSPGSL018_12150</name>
</gene>
<feature type="compositionally biased region" description="Basic residues" evidence="1">
    <location>
        <begin position="27"/>
        <end position="39"/>
    </location>
</feature>
<feature type="non-terminal residue" evidence="2">
    <location>
        <position position="1"/>
    </location>
</feature>
<dbReference type="AlphaFoldDB" id="A0A061S9X8"/>
<protein>
    <submittedName>
        <fullName evidence="2">Uncharacterized protein</fullName>
    </submittedName>
</protein>
<feature type="region of interest" description="Disordered" evidence="1">
    <location>
        <begin position="13"/>
        <end position="39"/>
    </location>
</feature>
<reference evidence="2" key="1">
    <citation type="submission" date="2014-05" db="EMBL/GenBank/DDBJ databases">
        <title>The transcriptome of the halophilic microalga Tetraselmis sp. GSL018 isolated from the Great Salt Lake, Utah.</title>
        <authorList>
            <person name="Jinkerson R.E."/>
            <person name="D'Adamo S."/>
            <person name="Posewitz M.C."/>
        </authorList>
    </citation>
    <scope>NUCLEOTIDE SEQUENCE</scope>
    <source>
        <strain evidence="2">GSL018</strain>
    </source>
</reference>
<accession>A0A061S9X8</accession>